<feature type="region of interest" description="Disordered" evidence="1">
    <location>
        <begin position="352"/>
        <end position="390"/>
    </location>
</feature>
<gene>
    <name evidence="2" type="ORF">ZT1A5_G9472</name>
</gene>
<evidence type="ECO:0000313" key="3">
    <source>
        <dbReference type="Proteomes" id="UP000215453"/>
    </source>
</evidence>
<evidence type="ECO:0000313" key="2">
    <source>
        <dbReference type="EMBL" id="SMY28027.1"/>
    </source>
</evidence>
<name>A0A1Y6LUH3_ZYMTR</name>
<proteinExistence type="predicted"/>
<evidence type="ECO:0000256" key="1">
    <source>
        <dbReference type="SAM" id="MobiDB-lite"/>
    </source>
</evidence>
<dbReference type="AlphaFoldDB" id="A0A1Y6LUH3"/>
<protein>
    <recommendedName>
        <fullName evidence="4">Arrestin-like N-terminal domain-containing protein</fullName>
    </recommendedName>
</protein>
<accession>A0A1Y6LUH3</accession>
<sequence length="390" mass="43726">MSTAKLGVLIAKILVDDDTRPHFGPRDATTGKITLTYSPQTSLFRSPASTASLFAPIKIEVTLRSKIKIIVKQERDMPVEHGCLLFLVAFPVFQGTFKAEAGDCREFPFRITFPSSVSGQAIPPTFSYYFSEFPDSVSLDVVYRVGVKLEVPGIDIKTVIPEHNGQPEIEYNLPRPEGSVDAEGTMITQKVSIDSRALLPQSKRSSKPQEKLRAVFTSSQTTALRMHCSNMERVFPGYRPRFSISIHGDSLPEVSLTSFRADLVAYTWCKTDKRIKGPYERSDRRSLQRLVSKTLLPLQLSKANEHSVNLEVDAIYGWPSSFKHSMLSRRYCLRIKMKMKIGHESINFDQEYSTTLGPRPGGPELESVDENLPSYQDARVNPSSLPPNYG</sequence>
<reference evidence="2 3" key="1">
    <citation type="submission" date="2016-10" db="EMBL/GenBank/DDBJ databases">
        <authorList>
            <person name="Varghese N."/>
        </authorList>
    </citation>
    <scope>NUCLEOTIDE SEQUENCE [LARGE SCALE GENOMIC DNA]</scope>
</reference>
<dbReference type="Proteomes" id="UP000215453">
    <property type="component" value="Chromosome 9"/>
</dbReference>
<dbReference type="EMBL" id="LT882684">
    <property type="protein sequence ID" value="SMY28027.1"/>
    <property type="molecule type" value="Genomic_DNA"/>
</dbReference>
<organism evidence="2 3">
    <name type="scientific">Zymoseptoria tritici ST99CH_1A5</name>
    <dbReference type="NCBI Taxonomy" id="1276529"/>
    <lineage>
        <taxon>Eukaryota</taxon>
        <taxon>Fungi</taxon>
        <taxon>Dikarya</taxon>
        <taxon>Ascomycota</taxon>
        <taxon>Pezizomycotina</taxon>
        <taxon>Dothideomycetes</taxon>
        <taxon>Dothideomycetidae</taxon>
        <taxon>Mycosphaerellales</taxon>
        <taxon>Mycosphaerellaceae</taxon>
        <taxon>Zymoseptoria</taxon>
    </lineage>
</organism>
<evidence type="ECO:0008006" key="4">
    <source>
        <dbReference type="Google" id="ProtNLM"/>
    </source>
</evidence>